<dbReference type="Gene3D" id="3.40.50.2300">
    <property type="match status" value="1"/>
</dbReference>
<feature type="DNA-binding region" description="OmpR/PhoB-type" evidence="5">
    <location>
        <begin position="124"/>
        <end position="220"/>
    </location>
</feature>
<dbReference type="PANTHER" id="PTHR48111">
    <property type="entry name" value="REGULATOR OF RPOS"/>
    <property type="match status" value="1"/>
</dbReference>
<evidence type="ECO:0000259" key="6">
    <source>
        <dbReference type="PROSITE" id="PS50110"/>
    </source>
</evidence>
<dbReference type="InterPro" id="IPR001789">
    <property type="entry name" value="Sig_transdc_resp-reg_receiver"/>
</dbReference>
<dbReference type="PROSITE" id="PS51755">
    <property type="entry name" value="OMPR_PHOB"/>
    <property type="match status" value="1"/>
</dbReference>
<keyword evidence="1" id="KW-0805">Transcription regulation</keyword>
<comment type="caution">
    <text evidence="8">The sequence shown here is derived from an EMBL/GenBank/DDBJ whole genome shotgun (WGS) entry which is preliminary data.</text>
</comment>
<keyword evidence="2 5" id="KW-0238">DNA-binding</keyword>
<dbReference type="Pfam" id="PF00072">
    <property type="entry name" value="Response_reg"/>
    <property type="match status" value="1"/>
</dbReference>
<keyword evidence="4" id="KW-0597">Phosphoprotein</keyword>
<dbReference type="Proteomes" id="UP000695802">
    <property type="component" value="Unassembled WGS sequence"/>
</dbReference>
<evidence type="ECO:0000313" key="8">
    <source>
        <dbReference type="EMBL" id="MBN6100657.1"/>
    </source>
</evidence>
<dbReference type="SUPFAM" id="SSF52172">
    <property type="entry name" value="CheY-like"/>
    <property type="match status" value="1"/>
</dbReference>
<evidence type="ECO:0000313" key="9">
    <source>
        <dbReference type="Proteomes" id="UP000695802"/>
    </source>
</evidence>
<feature type="modified residue" description="4-aspartylphosphate" evidence="4">
    <location>
        <position position="51"/>
    </location>
</feature>
<evidence type="ECO:0000256" key="1">
    <source>
        <dbReference type="ARBA" id="ARBA00023015"/>
    </source>
</evidence>
<dbReference type="SMART" id="SM00862">
    <property type="entry name" value="Trans_reg_C"/>
    <property type="match status" value="1"/>
</dbReference>
<name>A0ABS3AWY5_9XANT</name>
<dbReference type="InterPro" id="IPR036388">
    <property type="entry name" value="WH-like_DNA-bd_sf"/>
</dbReference>
<dbReference type="RefSeq" id="WP_179564099.1">
    <property type="nucleotide sequence ID" value="NZ_JACSQX010000012.1"/>
</dbReference>
<dbReference type="InterPro" id="IPR011006">
    <property type="entry name" value="CheY-like_superfamily"/>
</dbReference>
<feature type="domain" description="Response regulatory" evidence="6">
    <location>
        <begin position="2"/>
        <end position="116"/>
    </location>
</feature>
<evidence type="ECO:0000256" key="2">
    <source>
        <dbReference type="ARBA" id="ARBA00023125"/>
    </source>
</evidence>
<evidence type="ECO:0000259" key="7">
    <source>
        <dbReference type="PROSITE" id="PS51755"/>
    </source>
</evidence>
<dbReference type="CDD" id="cd00383">
    <property type="entry name" value="trans_reg_C"/>
    <property type="match status" value="1"/>
</dbReference>
<dbReference type="Pfam" id="PF00486">
    <property type="entry name" value="Trans_reg_C"/>
    <property type="match status" value="1"/>
</dbReference>
<dbReference type="PANTHER" id="PTHR48111:SF67">
    <property type="entry name" value="TRANSCRIPTIONAL REGULATORY PROTEIN TCTD"/>
    <property type="match status" value="1"/>
</dbReference>
<proteinExistence type="predicted"/>
<dbReference type="PROSITE" id="PS50110">
    <property type="entry name" value="RESPONSE_REGULATORY"/>
    <property type="match status" value="1"/>
</dbReference>
<evidence type="ECO:0000256" key="4">
    <source>
        <dbReference type="PROSITE-ProRule" id="PRU00169"/>
    </source>
</evidence>
<dbReference type="EMBL" id="JAFIWB010000001">
    <property type="protein sequence ID" value="MBN6100657.1"/>
    <property type="molecule type" value="Genomic_DNA"/>
</dbReference>
<feature type="domain" description="OmpR/PhoB-type" evidence="7">
    <location>
        <begin position="124"/>
        <end position="220"/>
    </location>
</feature>
<evidence type="ECO:0000256" key="3">
    <source>
        <dbReference type="ARBA" id="ARBA00023163"/>
    </source>
</evidence>
<keyword evidence="9" id="KW-1185">Reference proteome</keyword>
<organism evidence="8 9">
    <name type="scientific">Xanthomonas bonasiae</name>
    <dbReference type="NCBI Taxonomy" id="2810351"/>
    <lineage>
        <taxon>Bacteria</taxon>
        <taxon>Pseudomonadati</taxon>
        <taxon>Pseudomonadota</taxon>
        <taxon>Gammaproteobacteria</taxon>
        <taxon>Lysobacterales</taxon>
        <taxon>Lysobacteraceae</taxon>
        <taxon>Xanthomonas</taxon>
    </lineage>
</organism>
<dbReference type="SMART" id="SM00448">
    <property type="entry name" value="REC"/>
    <property type="match status" value="1"/>
</dbReference>
<sequence length="237" mass="26363">MRILVAEDDTSIAVALRDSLAECGHVVDHVNDGAAAERALSAESYHLLVLDLGLPRRDGLQVLQRVRERRDEVAVLVVTARDGVEDRIRALDQGADDYLIKPFELSEFLARTRALLRRRSSGGIPELALGQLRINLAGRRVWLQDEPLELTAREFALLETLLMRSGRVVSRGQLTDALCDWQHEITDNGLDISMHRLRRKLHGSGVGIRTIRGLGYLLEESRTADADADTAHDPHAS</sequence>
<reference evidence="8 9" key="1">
    <citation type="submission" date="2021-02" db="EMBL/GenBank/DDBJ databases">
        <title>Taxonomically Unique Crown Gall-Associated Xanthomonas Stains Have Deficiency in Virulence Repertories.</title>
        <authorList>
            <person name="Mafakheri H."/>
            <person name="Taghavi S.M."/>
            <person name="Dimkic I."/>
            <person name="Nemanja K."/>
            <person name="Osdaghi E."/>
        </authorList>
    </citation>
    <scope>NUCLEOTIDE SEQUENCE [LARGE SCALE GENOMIC DNA]</scope>
    <source>
        <strain evidence="8 9">FX4</strain>
    </source>
</reference>
<dbReference type="InterPro" id="IPR039420">
    <property type="entry name" value="WalR-like"/>
</dbReference>
<gene>
    <name evidence="8" type="ORF">JR064_00565</name>
</gene>
<evidence type="ECO:0000256" key="5">
    <source>
        <dbReference type="PROSITE-ProRule" id="PRU01091"/>
    </source>
</evidence>
<dbReference type="Gene3D" id="1.10.10.10">
    <property type="entry name" value="Winged helix-like DNA-binding domain superfamily/Winged helix DNA-binding domain"/>
    <property type="match status" value="1"/>
</dbReference>
<accession>A0ABS3AWY5</accession>
<dbReference type="Gene3D" id="6.10.250.690">
    <property type="match status" value="1"/>
</dbReference>
<keyword evidence="3" id="KW-0804">Transcription</keyword>
<protein>
    <submittedName>
        <fullName evidence="8">Response regulator transcription factor</fullName>
    </submittedName>
</protein>
<dbReference type="InterPro" id="IPR001867">
    <property type="entry name" value="OmpR/PhoB-type_DNA-bd"/>
</dbReference>